<reference evidence="1 2" key="1">
    <citation type="submission" date="2020-08" db="EMBL/GenBank/DDBJ databases">
        <title>Genomic Encyclopedia of Type Strains, Phase IV (KMG-V): Genome sequencing to study the core and pangenomes of soil and plant-associated prokaryotes.</title>
        <authorList>
            <person name="Whitman W."/>
        </authorList>
    </citation>
    <scope>NUCLEOTIDE SEQUENCE [LARGE SCALE GENOMIC DNA]</scope>
    <source>
        <strain evidence="1 2">X5P2</strain>
    </source>
</reference>
<organism evidence="1 2">
    <name type="scientific">Tunturiibacter gelidiferens</name>
    <dbReference type="NCBI Taxonomy" id="3069689"/>
    <lineage>
        <taxon>Bacteria</taxon>
        <taxon>Pseudomonadati</taxon>
        <taxon>Acidobacteriota</taxon>
        <taxon>Terriglobia</taxon>
        <taxon>Terriglobales</taxon>
        <taxon>Acidobacteriaceae</taxon>
        <taxon>Tunturiibacter</taxon>
    </lineage>
</organism>
<comment type="caution">
    <text evidence="1">The sequence shown here is derived from an EMBL/GenBank/DDBJ whole genome shotgun (WGS) entry which is preliminary data.</text>
</comment>
<dbReference type="RefSeq" id="WP_183974457.1">
    <property type="nucleotide sequence ID" value="NZ_JACHEB010000002.1"/>
</dbReference>
<evidence type="ECO:0000313" key="2">
    <source>
        <dbReference type="Proteomes" id="UP000535182"/>
    </source>
</evidence>
<dbReference type="EMBL" id="JACHEB010000002">
    <property type="protein sequence ID" value="MBB5327631.1"/>
    <property type="molecule type" value="Genomic_DNA"/>
</dbReference>
<keyword evidence="2" id="KW-1185">Reference proteome</keyword>
<dbReference type="PROSITE" id="PS51257">
    <property type="entry name" value="PROKAR_LIPOPROTEIN"/>
    <property type="match status" value="1"/>
</dbReference>
<gene>
    <name evidence="1" type="ORF">HDF14_001236</name>
</gene>
<dbReference type="AlphaFoldDB" id="A0A9X0QBT7"/>
<name>A0A9X0QBT7_9BACT</name>
<evidence type="ECO:0000313" key="1">
    <source>
        <dbReference type="EMBL" id="MBB5327631.1"/>
    </source>
</evidence>
<proteinExistence type="predicted"/>
<dbReference type="Proteomes" id="UP000535182">
    <property type="component" value="Unassembled WGS sequence"/>
</dbReference>
<protein>
    <submittedName>
        <fullName evidence="1">Uncharacterized protein</fullName>
    </submittedName>
</protein>
<sequence>MCTEDKHQTLASSAGLGSITVCGCGTLSLHVGGVSVRMDLKAFVQTAEMFRIAIANLEDQARNLQPTTAKAPSMLTH</sequence>
<accession>A0A9X0QBT7</accession>